<feature type="compositionally biased region" description="Low complexity" evidence="1">
    <location>
        <begin position="130"/>
        <end position="154"/>
    </location>
</feature>
<keyword evidence="4" id="KW-1185">Reference proteome</keyword>
<evidence type="ECO:0000256" key="2">
    <source>
        <dbReference type="SAM" id="Phobius"/>
    </source>
</evidence>
<dbReference type="RefSeq" id="WP_133202775.1">
    <property type="nucleotide sequence ID" value="NZ_SMRU01000003.1"/>
</dbReference>
<evidence type="ECO:0000313" key="3">
    <source>
        <dbReference type="EMBL" id="TDG01035.1"/>
    </source>
</evidence>
<protein>
    <submittedName>
        <fullName evidence="3">Uncharacterized protein</fullName>
    </submittedName>
</protein>
<feature type="compositionally biased region" description="Pro residues" evidence="1">
    <location>
        <begin position="60"/>
        <end position="70"/>
    </location>
</feature>
<feature type="compositionally biased region" description="Pro residues" evidence="1">
    <location>
        <begin position="100"/>
        <end position="113"/>
    </location>
</feature>
<feature type="transmembrane region" description="Helical" evidence="2">
    <location>
        <begin position="21"/>
        <end position="40"/>
    </location>
</feature>
<gene>
    <name evidence="3" type="ORF">E1809_03125</name>
</gene>
<keyword evidence="2" id="KW-1133">Transmembrane helix</keyword>
<accession>A0A4V2ZUH3</accession>
<proteinExistence type="predicted"/>
<evidence type="ECO:0000256" key="1">
    <source>
        <dbReference type="SAM" id="MobiDB-lite"/>
    </source>
</evidence>
<feature type="region of interest" description="Disordered" evidence="1">
    <location>
        <begin position="100"/>
        <end position="156"/>
    </location>
</feature>
<dbReference type="OrthoDB" id="4954508at2"/>
<feature type="region of interest" description="Disordered" evidence="1">
    <location>
        <begin position="47"/>
        <end position="86"/>
    </location>
</feature>
<comment type="caution">
    <text evidence="3">The sequence shown here is derived from an EMBL/GenBank/DDBJ whole genome shotgun (WGS) entry which is preliminary data.</text>
</comment>
<keyword evidence="2" id="KW-0472">Membrane</keyword>
<dbReference type="Proteomes" id="UP000295511">
    <property type="component" value="Unassembled WGS sequence"/>
</dbReference>
<sequence length="213" mass="21068">MTQRSSARVGGTTRAAARRPFSVALAGIAMAVAMCAFPLLSAHAETAAPGQGQPTHSPSVPAPIHTPAPVDPNRAQPTVDPVPAKPPVVEPVVPAAPAPVAPAPVQAPDPGLAPAPVTQPSDDAVPTDMPSSTPVPTATATASAVPSASPSVSSNWDTPIQTGLAANQASSVSDAKGPGADWFAVIAIMGGVLLVAGGGIAFALWSRNRFSGH</sequence>
<evidence type="ECO:0000313" key="4">
    <source>
        <dbReference type="Proteomes" id="UP000295511"/>
    </source>
</evidence>
<dbReference type="EMBL" id="SMRU01000003">
    <property type="protein sequence ID" value="TDG01035.1"/>
    <property type="molecule type" value="Genomic_DNA"/>
</dbReference>
<name>A0A4V2ZUH3_9MICC</name>
<keyword evidence="2" id="KW-0812">Transmembrane</keyword>
<dbReference type="AlphaFoldDB" id="A0A4V2ZUH3"/>
<organism evidence="3 4">
    <name type="scientific">Arthrobacter terricola</name>
    <dbReference type="NCBI Taxonomy" id="2547396"/>
    <lineage>
        <taxon>Bacteria</taxon>
        <taxon>Bacillati</taxon>
        <taxon>Actinomycetota</taxon>
        <taxon>Actinomycetes</taxon>
        <taxon>Micrococcales</taxon>
        <taxon>Micrococcaceae</taxon>
        <taxon>Arthrobacter</taxon>
    </lineage>
</organism>
<feature type="transmembrane region" description="Helical" evidence="2">
    <location>
        <begin position="182"/>
        <end position="205"/>
    </location>
</feature>
<reference evidence="3 4" key="1">
    <citation type="submission" date="2019-03" db="EMBL/GenBank/DDBJ databases">
        <title>Whole genome sequence of Arthrobacter sp JH1-1.</title>
        <authorList>
            <person name="Trinh H.N."/>
        </authorList>
    </citation>
    <scope>NUCLEOTIDE SEQUENCE [LARGE SCALE GENOMIC DNA]</scope>
    <source>
        <strain evidence="3 4">JH1-1</strain>
    </source>
</reference>